<keyword evidence="3" id="KW-1185">Reference proteome</keyword>
<keyword evidence="1" id="KW-0812">Transmembrane</keyword>
<dbReference type="RefSeq" id="YP_010649373.1">
    <property type="nucleotide sequence ID" value="NC_070766.1"/>
</dbReference>
<organism evidence="2 3">
    <name type="scientific">Arthrobacter phage Adaia</name>
    <dbReference type="NCBI Taxonomy" id="2419945"/>
    <lineage>
        <taxon>Viruses</taxon>
        <taxon>Duplodnaviria</taxon>
        <taxon>Heunggongvirae</taxon>
        <taxon>Uroviricota</taxon>
        <taxon>Caudoviricetes</taxon>
        <taxon>Adaiavirus</taxon>
        <taxon>Adaiavirus adaia</taxon>
    </lineage>
</organism>
<protein>
    <submittedName>
        <fullName evidence="2">Uncharacterized protein</fullName>
    </submittedName>
</protein>
<proteinExistence type="predicted"/>
<keyword evidence="1" id="KW-0472">Membrane</keyword>
<gene>
    <name evidence="2" type="primary">17</name>
    <name evidence="2" type="ORF">PBI_ADAIA_17</name>
</gene>
<accession>A0A3G2KD31</accession>
<evidence type="ECO:0000313" key="3">
    <source>
        <dbReference type="Proteomes" id="UP000268902"/>
    </source>
</evidence>
<dbReference type="KEGG" id="vg:77924922"/>
<dbReference type="EMBL" id="MH834594">
    <property type="protein sequence ID" value="AYN56805.1"/>
    <property type="molecule type" value="Genomic_DNA"/>
</dbReference>
<reference evidence="2 3" key="1">
    <citation type="submission" date="2018-09" db="EMBL/GenBank/DDBJ databases">
        <authorList>
            <person name="Fryberger R.B."/>
            <person name="Stoner T.H."/>
            <person name="Garlena R.A."/>
            <person name="Russell D.A."/>
            <person name="Pope W.H."/>
            <person name="Jacobs-Sera D."/>
            <person name="Hatfull G.F."/>
        </authorList>
    </citation>
    <scope>NUCLEOTIDE SEQUENCE [LARGE SCALE GENOMIC DNA]</scope>
</reference>
<evidence type="ECO:0000256" key="1">
    <source>
        <dbReference type="SAM" id="Phobius"/>
    </source>
</evidence>
<sequence length="100" mass="10680">MTSDAELAVAVGRIEAKQDSLKEQFGNHSANSTAFQTSLQDAVSAQSSTLARHETRLDGHDVELKTIKGDLKGQFTKNTVIIGLVLTGVNVLFGILSKLP</sequence>
<keyword evidence="1" id="KW-1133">Transmembrane helix</keyword>
<evidence type="ECO:0000313" key="2">
    <source>
        <dbReference type="EMBL" id="AYN56805.1"/>
    </source>
</evidence>
<dbReference type="GeneID" id="77924922"/>
<dbReference type="Proteomes" id="UP000268902">
    <property type="component" value="Segment"/>
</dbReference>
<name>A0A3G2KD31_9CAUD</name>
<feature type="transmembrane region" description="Helical" evidence="1">
    <location>
        <begin position="75"/>
        <end position="96"/>
    </location>
</feature>